<feature type="compositionally biased region" description="Acidic residues" evidence="1">
    <location>
        <begin position="296"/>
        <end position="307"/>
    </location>
</feature>
<feature type="region of interest" description="Disordered" evidence="1">
    <location>
        <begin position="255"/>
        <end position="315"/>
    </location>
</feature>
<accession>A0A1I4FVB0</accession>
<name>A0A1I4FVB0_9EURY</name>
<dbReference type="Proteomes" id="UP000199607">
    <property type="component" value="Unassembled WGS sequence"/>
</dbReference>
<protein>
    <submittedName>
        <fullName evidence="2">C-terminal AAA-associated domain-containing protein</fullName>
    </submittedName>
</protein>
<feature type="region of interest" description="Disordered" evidence="1">
    <location>
        <begin position="180"/>
        <end position="214"/>
    </location>
</feature>
<gene>
    <name evidence="2" type="ORF">SAMN04487950_2861</name>
</gene>
<evidence type="ECO:0000313" key="3">
    <source>
        <dbReference type="Proteomes" id="UP000199607"/>
    </source>
</evidence>
<evidence type="ECO:0000313" key="2">
    <source>
        <dbReference type="EMBL" id="SFL21808.1"/>
    </source>
</evidence>
<reference evidence="3" key="1">
    <citation type="submission" date="2016-10" db="EMBL/GenBank/DDBJ databases">
        <authorList>
            <person name="Varghese N."/>
            <person name="Submissions S."/>
        </authorList>
    </citation>
    <scope>NUCLEOTIDE SEQUENCE [LARGE SCALE GENOMIC DNA]</scope>
    <source>
        <strain evidence="3">CGMCC 1.7738</strain>
    </source>
</reference>
<keyword evidence="3" id="KW-1185">Reference proteome</keyword>
<feature type="compositionally biased region" description="Polar residues" evidence="1">
    <location>
        <begin position="192"/>
        <end position="214"/>
    </location>
</feature>
<dbReference type="EMBL" id="FOTC01000003">
    <property type="protein sequence ID" value="SFL21808.1"/>
    <property type="molecule type" value="Genomic_DNA"/>
</dbReference>
<proteinExistence type="predicted"/>
<evidence type="ECO:0000256" key="1">
    <source>
        <dbReference type="SAM" id="MobiDB-lite"/>
    </source>
</evidence>
<feature type="compositionally biased region" description="Acidic residues" evidence="1">
    <location>
        <begin position="272"/>
        <end position="285"/>
    </location>
</feature>
<dbReference type="AlphaFoldDB" id="A0A1I4FVB0"/>
<sequence>MPNIPRTADLDRVSDLCGLVGTTVKRKEVVYDVSETSKRTTHSDIQYAKALGLMQVTDKGIKATNLGIDISQTNKDEVRREALFREAVANFEPYATLVMKMSTSGSNEVFERRDVDRHIRVNSDYDLKDGPREKAATMFLQTLEAAGVGRYVVGRKGNQTRLEIEDEEALNELLALISEKNPEEAEEVDENGVSNAEPSNENSTSRASHTHTNPSIAGLDKVLQSNPQFTFEIQLNLDGTEDPVNVQNLVAGIKEGWEGNSSGQPTEREEYTADESDGLENEMQSEDNQPNPAPEQDGEDDSADESSDSSLGDFE</sequence>
<organism evidence="2 3">
    <name type="scientific">Halogranum rubrum</name>
    <dbReference type="NCBI Taxonomy" id="553466"/>
    <lineage>
        <taxon>Archaea</taxon>
        <taxon>Methanobacteriati</taxon>
        <taxon>Methanobacteriota</taxon>
        <taxon>Stenosarchaea group</taxon>
        <taxon>Halobacteria</taxon>
        <taxon>Halobacteriales</taxon>
        <taxon>Haloferacaceae</taxon>
    </lineage>
</organism>
<dbReference type="STRING" id="553466.SAMN04487950_2861"/>